<keyword evidence="3" id="KW-1185">Reference proteome</keyword>
<proteinExistence type="predicted"/>
<dbReference type="InParanoid" id="A0A1V8THK6"/>
<sequence>MIEESIDDVVDPAAKAPSDINGSDDTGEAHGHATGDAGHGDGNKEKARDSIDSLSDHYICVDRMPWDKQAENEEWESTSDGSEDGREDAGRQDPGDDSKESQLKMFKKPAADYPGWQ</sequence>
<protein>
    <submittedName>
        <fullName evidence="2">Uncharacterized protein</fullName>
    </submittedName>
</protein>
<accession>A0A1V8THK6</accession>
<comment type="caution">
    <text evidence="2">The sequence shown here is derived from an EMBL/GenBank/DDBJ whole genome shotgun (WGS) entry which is preliminary data.</text>
</comment>
<evidence type="ECO:0000313" key="3">
    <source>
        <dbReference type="Proteomes" id="UP000192596"/>
    </source>
</evidence>
<feature type="compositionally biased region" description="Basic and acidic residues" evidence="1">
    <location>
        <begin position="83"/>
        <end position="102"/>
    </location>
</feature>
<dbReference type="Proteomes" id="UP000192596">
    <property type="component" value="Unassembled WGS sequence"/>
</dbReference>
<evidence type="ECO:0000313" key="2">
    <source>
        <dbReference type="EMBL" id="OQO10712.1"/>
    </source>
</evidence>
<gene>
    <name evidence="2" type="ORF">B0A48_04012</name>
</gene>
<evidence type="ECO:0000256" key="1">
    <source>
        <dbReference type="SAM" id="MobiDB-lite"/>
    </source>
</evidence>
<feature type="compositionally biased region" description="Acidic residues" evidence="1">
    <location>
        <begin position="72"/>
        <end position="82"/>
    </location>
</feature>
<feature type="region of interest" description="Disordered" evidence="1">
    <location>
        <begin position="1"/>
        <end position="50"/>
    </location>
</feature>
<dbReference type="EMBL" id="NAJO01000008">
    <property type="protein sequence ID" value="OQO10712.1"/>
    <property type="molecule type" value="Genomic_DNA"/>
</dbReference>
<feature type="compositionally biased region" description="Acidic residues" evidence="1">
    <location>
        <begin position="1"/>
        <end position="10"/>
    </location>
</feature>
<feature type="region of interest" description="Disordered" evidence="1">
    <location>
        <begin position="64"/>
        <end position="117"/>
    </location>
</feature>
<organism evidence="2 3">
    <name type="scientific">Cryoendolithus antarcticus</name>
    <dbReference type="NCBI Taxonomy" id="1507870"/>
    <lineage>
        <taxon>Eukaryota</taxon>
        <taxon>Fungi</taxon>
        <taxon>Dikarya</taxon>
        <taxon>Ascomycota</taxon>
        <taxon>Pezizomycotina</taxon>
        <taxon>Dothideomycetes</taxon>
        <taxon>Dothideomycetidae</taxon>
        <taxon>Cladosporiales</taxon>
        <taxon>Cladosporiaceae</taxon>
        <taxon>Cryoendolithus</taxon>
    </lineage>
</organism>
<feature type="compositionally biased region" description="Basic and acidic residues" evidence="1">
    <location>
        <begin position="27"/>
        <end position="50"/>
    </location>
</feature>
<name>A0A1V8THK6_9PEZI</name>
<dbReference type="AlphaFoldDB" id="A0A1V8THK6"/>
<reference evidence="3" key="1">
    <citation type="submission" date="2017-03" db="EMBL/GenBank/DDBJ databases">
        <title>Genomes of endolithic fungi from Antarctica.</title>
        <authorList>
            <person name="Coleine C."/>
            <person name="Masonjones S."/>
            <person name="Stajich J.E."/>
        </authorList>
    </citation>
    <scope>NUCLEOTIDE SEQUENCE [LARGE SCALE GENOMIC DNA]</scope>
    <source>
        <strain evidence="3">CCFEE 5527</strain>
    </source>
</reference>